<reference evidence="7" key="1">
    <citation type="journal article" date="2023" name="Insect Mol. Biol.">
        <title>Genome sequencing provides insights into the evolution of gene families encoding plant cell wall-degrading enzymes in longhorned beetles.</title>
        <authorList>
            <person name="Shin N.R."/>
            <person name="Okamura Y."/>
            <person name="Kirsch R."/>
            <person name="Pauchet Y."/>
        </authorList>
    </citation>
    <scope>NUCLEOTIDE SEQUENCE</scope>
    <source>
        <strain evidence="7">AMC_N1</strain>
    </source>
</reference>
<dbReference type="GO" id="GO:0000214">
    <property type="term" value="C:tRNA-intron endonuclease complex"/>
    <property type="evidence" value="ECO:0007669"/>
    <property type="project" value="UniProtKB-UniRule"/>
</dbReference>
<dbReference type="PIRSF" id="PIRSF011789">
    <property type="entry name" value="tRNA_splic_SEN2"/>
    <property type="match status" value="1"/>
</dbReference>
<keyword evidence="2 4" id="KW-0819">tRNA processing</keyword>
<evidence type="ECO:0000256" key="4">
    <source>
        <dbReference type="PIRNR" id="PIRNR011789"/>
    </source>
</evidence>
<dbReference type="InterPro" id="IPR006677">
    <property type="entry name" value="tRNA_intron_Endonuc_cat-like"/>
</dbReference>
<evidence type="ECO:0000256" key="3">
    <source>
        <dbReference type="ARBA" id="ARBA00023239"/>
    </source>
</evidence>
<organism evidence="7 8">
    <name type="scientific">Aromia moschata</name>
    <dbReference type="NCBI Taxonomy" id="1265417"/>
    <lineage>
        <taxon>Eukaryota</taxon>
        <taxon>Metazoa</taxon>
        <taxon>Ecdysozoa</taxon>
        <taxon>Arthropoda</taxon>
        <taxon>Hexapoda</taxon>
        <taxon>Insecta</taxon>
        <taxon>Pterygota</taxon>
        <taxon>Neoptera</taxon>
        <taxon>Endopterygota</taxon>
        <taxon>Coleoptera</taxon>
        <taxon>Polyphaga</taxon>
        <taxon>Cucujiformia</taxon>
        <taxon>Chrysomeloidea</taxon>
        <taxon>Cerambycidae</taxon>
        <taxon>Cerambycinae</taxon>
        <taxon>Callichromatini</taxon>
        <taxon>Aromia</taxon>
    </lineage>
</organism>
<dbReference type="CDD" id="cd22363">
    <property type="entry name" value="tRNA-intron_lyase_C"/>
    <property type="match status" value="1"/>
</dbReference>
<dbReference type="InterPro" id="IPR016589">
    <property type="entry name" value="tRNA_splic_SEN2"/>
</dbReference>
<dbReference type="InterPro" id="IPR006676">
    <property type="entry name" value="tRNA_splic"/>
</dbReference>
<feature type="domain" description="tRNA intron endonuclease catalytic" evidence="6">
    <location>
        <begin position="177"/>
        <end position="241"/>
    </location>
</feature>
<dbReference type="GO" id="GO:0000379">
    <property type="term" value="P:tRNA-type intron splice site recognition and cleavage"/>
    <property type="evidence" value="ECO:0007669"/>
    <property type="project" value="TreeGrafter"/>
</dbReference>
<dbReference type="GO" id="GO:0005737">
    <property type="term" value="C:cytoplasm"/>
    <property type="evidence" value="ECO:0007669"/>
    <property type="project" value="TreeGrafter"/>
</dbReference>
<dbReference type="EMBL" id="JAPWTK010000014">
    <property type="protein sequence ID" value="KAJ8959196.1"/>
    <property type="molecule type" value="Genomic_DNA"/>
</dbReference>
<dbReference type="GO" id="GO:0003676">
    <property type="term" value="F:nucleic acid binding"/>
    <property type="evidence" value="ECO:0007669"/>
    <property type="project" value="InterPro"/>
</dbReference>
<dbReference type="SUPFAM" id="SSF53032">
    <property type="entry name" value="tRNA-intron endonuclease catalytic domain-like"/>
    <property type="match status" value="1"/>
</dbReference>
<evidence type="ECO:0000313" key="8">
    <source>
        <dbReference type="Proteomes" id="UP001162162"/>
    </source>
</evidence>
<evidence type="ECO:0000256" key="5">
    <source>
        <dbReference type="PIRSR" id="PIRSR011789-1"/>
    </source>
</evidence>
<sequence>MELLEPKPKKNCKSASDFQLPIIFKKDGSVRKLKGTFNDFSVVIENEEDMKSVVTMGNFGKANLSRNYPQFCNVKSQIIRARQYERRKEWAGTAPDKRNVKKVIVVPDSEEENEDYFVNLKPEYQIDQSGLRETVWLSLEEAFFLTNALNCLDIFYEDRILQPEEAWKLFSETDEHFIPNYIAYYYYRTKYWIVKPGIKFGGDFLLYKQGPAFYHASYVVIIDSINENSERITSLSRRSMDNVSLTSLNRLCETAGKELLILQITWPDNVQVNFNDLSDFTIKEILMRRWIPTQERHTEDV</sequence>
<evidence type="ECO:0000256" key="2">
    <source>
        <dbReference type="ARBA" id="ARBA00022694"/>
    </source>
</evidence>
<dbReference type="InterPro" id="IPR036167">
    <property type="entry name" value="tRNA_intron_Endo_cat-like_sf"/>
</dbReference>
<evidence type="ECO:0000313" key="7">
    <source>
        <dbReference type="EMBL" id="KAJ8959196.1"/>
    </source>
</evidence>
<protein>
    <recommendedName>
        <fullName evidence="4">tRNA-splicing endonuclease subunit Sen2</fullName>
        <ecNumber evidence="4">4.6.1.16</ecNumber>
    </recommendedName>
</protein>
<feature type="active site" evidence="5">
    <location>
        <position position="215"/>
    </location>
</feature>
<keyword evidence="8" id="KW-1185">Reference proteome</keyword>
<comment type="caution">
    <text evidence="7">The sequence shown here is derived from an EMBL/GenBank/DDBJ whole genome shotgun (WGS) entry which is preliminary data.</text>
</comment>
<proteinExistence type="inferred from homology"/>
<comment type="similarity">
    <text evidence="1 4">Belongs to the tRNA-intron endonuclease family.</text>
</comment>
<dbReference type="EC" id="4.6.1.16" evidence="4"/>
<dbReference type="AlphaFoldDB" id="A0AAV8Z572"/>
<dbReference type="PANTHER" id="PTHR21227">
    <property type="entry name" value="TRNA-SPLICING ENDONUCLEASE SUBUNIT SEN2"/>
    <property type="match status" value="1"/>
</dbReference>
<dbReference type="Gene3D" id="3.40.1350.10">
    <property type="match status" value="1"/>
</dbReference>
<feature type="active site" evidence="5">
    <location>
        <position position="257"/>
    </location>
</feature>
<dbReference type="Proteomes" id="UP001162162">
    <property type="component" value="Unassembled WGS sequence"/>
</dbReference>
<dbReference type="PANTHER" id="PTHR21227:SF0">
    <property type="entry name" value="TRNA-SPLICING ENDONUCLEASE SUBUNIT SEN2"/>
    <property type="match status" value="1"/>
</dbReference>
<evidence type="ECO:0000259" key="6">
    <source>
        <dbReference type="Pfam" id="PF01974"/>
    </source>
</evidence>
<dbReference type="Pfam" id="PF01974">
    <property type="entry name" value="tRNA_int_endo"/>
    <property type="match status" value="1"/>
</dbReference>
<dbReference type="GO" id="GO:0000213">
    <property type="term" value="F:tRNA-intron lyase activity"/>
    <property type="evidence" value="ECO:0007669"/>
    <property type="project" value="UniProtKB-UniRule"/>
</dbReference>
<name>A0AAV8Z572_9CUCU</name>
<accession>A0AAV8Z572</accession>
<keyword evidence="3 4" id="KW-0456">Lyase</keyword>
<comment type="function">
    <text evidence="4">Constitutes one of the two catalytic subunit of the tRNA-splicing endonuclease complex, a complex responsible for identification and cleavage of the splice sites in pre-tRNA. It cleaves pre-tRNA at the 5'- and 3'-splice sites to release the intron. The products are an intron and two tRNA half-molecules bearing 2',3'-cyclic phosphate and 5'-OH termini. There are no conserved sequences at the splice sites, but the intron is invariably located at the same site in the gene, placing the splice sites an invariant distance from the constant structural features of the tRNA body.</text>
</comment>
<evidence type="ECO:0000256" key="1">
    <source>
        <dbReference type="ARBA" id="ARBA00008078"/>
    </source>
</evidence>
<feature type="active site" evidence="5">
    <location>
        <position position="207"/>
    </location>
</feature>
<dbReference type="InterPro" id="IPR011856">
    <property type="entry name" value="tRNA_endonuc-like_dom_sf"/>
</dbReference>
<gene>
    <name evidence="7" type="ORF">NQ318_022458</name>
</gene>